<organism evidence="2 3">
    <name type="scientific">Heyndrickxia shackletonii</name>
    <dbReference type="NCBI Taxonomy" id="157838"/>
    <lineage>
        <taxon>Bacteria</taxon>
        <taxon>Bacillati</taxon>
        <taxon>Bacillota</taxon>
        <taxon>Bacilli</taxon>
        <taxon>Bacillales</taxon>
        <taxon>Bacillaceae</taxon>
        <taxon>Heyndrickxia</taxon>
    </lineage>
</organism>
<dbReference type="SUPFAM" id="SSF51735">
    <property type="entry name" value="NAD(P)-binding Rossmann-fold domains"/>
    <property type="match status" value="1"/>
</dbReference>
<gene>
    <name evidence="2" type="ORF">AN964_03980</name>
</gene>
<evidence type="ECO:0000313" key="2">
    <source>
        <dbReference type="EMBL" id="KQL52758.1"/>
    </source>
</evidence>
<reference evidence="2 3" key="1">
    <citation type="submission" date="2015-09" db="EMBL/GenBank/DDBJ databases">
        <title>Genome sequencing project for genomic taxonomy and phylogenomics of Bacillus-like bacteria.</title>
        <authorList>
            <person name="Liu B."/>
            <person name="Wang J."/>
            <person name="Zhu Y."/>
            <person name="Liu G."/>
            <person name="Chen Q."/>
            <person name="Chen Z."/>
            <person name="Lan J."/>
            <person name="Che J."/>
            <person name="Ge C."/>
            <person name="Shi H."/>
            <person name="Pan Z."/>
            <person name="Liu X."/>
        </authorList>
    </citation>
    <scope>NUCLEOTIDE SEQUENCE [LARGE SCALE GENOMIC DNA]</scope>
    <source>
        <strain evidence="2 3">LMG 18435</strain>
    </source>
</reference>
<accession>A0A0Q3TFD2</accession>
<comment type="caution">
    <text evidence="2">The sequence shown here is derived from an EMBL/GenBank/DDBJ whole genome shotgun (WGS) entry which is preliminary data.</text>
</comment>
<evidence type="ECO:0000313" key="3">
    <source>
        <dbReference type="Proteomes" id="UP000051888"/>
    </source>
</evidence>
<dbReference type="InterPro" id="IPR050177">
    <property type="entry name" value="Lipid_A_modif_metabolic_enz"/>
</dbReference>
<dbReference type="Pfam" id="PF01370">
    <property type="entry name" value="Epimerase"/>
    <property type="match status" value="1"/>
</dbReference>
<dbReference type="STRING" id="157838.AN964_03980"/>
<dbReference type="InterPro" id="IPR036291">
    <property type="entry name" value="NAD(P)-bd_dom_sf"/>
</dbReference>
<evidence type="ECO:0000259" key="1">
    <source>
        <dbReference type="Pfam" id="PF01370"/>
    </source>
</evidence>
<dbReference type="PANTHER" id="PTHR43245">
    <property type="entry name" value="BIFUNCTIONAL POLYMYXIN RESISTANCE PROTEIN ARNA"/>
    <property type="match status" value="1"/>
</dbReference>
<dbReference type="EMBL" id="LJJC01000004">
    <property type="protein sequence ID" value="KQL52758.1"/>
    <property type="molecule type" value="Genomic_DNA"/>
</dbReference>
<protein>
    <recommendedName>
        <fullName evidence="1">NAD-dependent epimerase/dehydratase domain-containing protein</fullName>
    </recommendedName>
</protein>
<dbReference type="Proteomes" id="UP000051888">
    <property type="component" value="Unassembled WGS sequence"/>
</dbReference>
<keyword evidence="3" id="KW-1185">Reference proteome</keyword>
<dbReference type="InterPro" id="IPR001509">
    <property type="entry name" value="Epimerase_deHydtase"/>
</dbReference>
<proteinExistence type="predicted"/>
<dbReference type="AlphaFoldDB" id="A0A0Q3TFD2"/>
<dbReference type="Gene3D" id="3.40.50.720">
    <property type="entry name" value="NAD(P)-binding Rossmann-like Domain"/>
    <property type="match status" value="1"/>
</dbReference>
<dbReference type="OrthoDB" id="9809586at2"/>
<feature type="domain" description="NAD-dependent epimerase/dehydratase" evidence="1">
    <location>
        <begin position="3"/>
        <end position="235"/>
    </location>
</feature>
<name>A0A0Q3TFD2_9BACI</name>
<sequence length="313" mass="35940">MNVLIIGGTRFLGPYVTKQLVKLGHNVTIFHRGQTNCTLPDSVNEIIGDRNNLKDLRQQIQHLSIDVLVDMFPYSEQDAIDVIESFSDVTKRFVALSSVDVYQAYGRLIGIEKGEFTTDIMTEESPVRTVIYPYRAISKEDDWQYHYDKILVEQQFMRNSSVPSTVLRLPMIYGPNDRQFRLSQYLKTMKTSNEITLHSTEAKWRTSRGFVENVAHAITLASVDPKAANQIYNVAEDFAFTELEWVKTIKEHYKWDGQILVDEAAVVLDGFNPEQHLVISSKKIRDELGYKEIVPFEEGIQQTITWELANAPE</sequence>
<dbReference type="PATRIC" id="fig|157838.3.peg.885"/>
<dbReference type="RefSeq" id="WP_055738463.1">
    <property type="nucleotide sequence ID" value="NZ_JAAIWL010000015.1"/>
</dbReference>